<feature type="compositionally biased region" description="Polar residues" evidence="2">
    <location>
        <begin position="532"/>
        <end position="541"/>
    </location>
</feature>
<dbReference type="AlphaFoldDB" id="A0A6T8IE18"/>
<name>A0A6T8IE18_HEMAN</name>
<accession>A0A6T8IE18</accession>
<evidence type="ECO:0000256" key="1">
    <source>
        <dbReference type="RuleBase" id="RU365011"/>
    </source>
</evidence>
<comment type="function">
    <text evidence="1">Involved in inositol deacylation of GPI-anchored proteins which plays important roles in the quality control and ER-associated degradation of GPI-anchored proteins.</text>
</comment>
<keyword evidence="1" id="KW-0472">Membrane</keyword>
<evidence type="ECO:0000259" key="3">
    <source>
        <dbReference type="Pfam" id="PF07819"/>
    </source>
</evidence>
<dbReference type="GO" id="GO:0016788">
    <property type="term" value="F:hydrolase activity, acting on ester bonds"/>
    <property type="evidence" value="ECO:0007669"/>
    <property type="project" value="InterPro"/>
</dbReference>
<dbReference type="EMBL" id="HBFK01008398">
    <property type="protein sequence ID" value="CAD8738532.1"/>
    <property type="molecule type" value="Transcribed_RNA"/>
</dbReference>
<keyword evidence="1" id="KW-0653">Protein transport</keyword>
<comment type="subcellular location">
    <subcellularLocation>
        <location evidence="1">Endoplasmic reticulum membrane</location>
    </subcellularLocation>
</comment>
<dbReference type="Gene3D" id="3.40.50.1820">
    <property type="entry name" value="alpha/beta hydrolase"/>
    <property type="match status" value="1"/>
</dbReference>
<reference evidence="5" key="1">
    <citation type="submission" date="2021-01" db="EMBL/GenBank/DDBJ databases">
        <authorList>
            <person name="Corre E."/>
            <person name="Pelletier E."/>
            <person name="Niang G."/>
            <person name="Scheremetjew M."/>
            <person name="Finn R."/>
            <person name="Kale V."/>
            <person name="Holt S."/>
            <person name="Cochrane G."/>
            <person name="Meng A."/>
            <person name="Brown T."/>
            <person name="Cohen L."/>
        </authorList>
    </citation>
    <scope>NUCLEOTIDE SEQUENCE</scope>
    <source>
        <strain evidence="4">CCMP441</strain>
        <strain evidence="5">CCMP644</strain>
    </source>
</reference>
<evidence type="ECO:0000256" key="2">
    <source>
        <dbReference type="SAM" id="MobiDB-lite"/>
    </source>
</evidence>
<evidence type="ECO:0000313" key="4">
    <source>
        <dbReference type="EMBL" id="CAD8738532.1"/>
    </source>
</evidence>
<feature type="region of interest" description="Disordered" evidence="2">
    <location>
        <begin position="532"/>
        <end position="587"/>
    </location>
</feature>
<dbReference type="EMBL" id="HBFX01043108">
    <property type="protein sequence ID" value="CAD8974928.1"/>
    <property type="molecule type" value="Transcribed_RNA"/>
</dbReference>
<protein>
    <recommendedName>
        <fullName evidence="1">GPI inositol-deacylase</fullName>
        <ecNumber evidence="1">3.1.-.-</ecNumber>
    </recommendedName>
</protein>
<dbReference type="InterPro" id="IPR029058">
    <property type="entry name" value="AB_hydrolase_fold"/>
</dbReference>
<organism evidence="5">
    <name type="scientific">Hemiselmis andersenii</name>
    <name type="common">Cryptophyte alga</name>
    <dbReference type="NCBI Taxonomy" id="464988"/>
    <lineage>
        <taxon>Eukaryota</taxon>
        <taxon>Cryptophyceae</taxon>
        <taxon>Cryptomonadales</taxon>
        <taxon>Hemiselmidaceae</taxon>
        <taxon>Hemiselmis</taxon>
    </lineage>
</organism>
<keyword evidence="1" id="KW-0256">Endoplasmic reticulum</keyword>
<comment type="similarity">
    <text evidence="1">Belongs to the GPI inositol-deacylase family.</text>
</comment>
<dbReference type="SUPFAM" id="SSF53474">
    <property type="entry name" value="alpha/beta-Hydrolases"/>
    <property type="match status" value="1"/>
</dbReference>
<dbReference type="EC" id="3.1.-.-" evidence="1"/>
<keyword evidence="1" id="KW-0378">Hydrolase</keyword>
<sequence>MAGRHLTACSDRVKEGEGVGGAAVMAGGAERPGAIVRAAHGETPGVGAASSRVRELAVLVVPLWPFGRIEICLTEDPLKSHRKRVAREAKRARAEEARRALMEERRHRKKNMHRAAWGAVSAVIPNPFRWKMSDWLLRRGPRVRYSEGLIGWLKHKGSSWTTMDVTSEFEHALGVMADGGPSLPDTYDYLFVPGYLWRWIPSGQYFAESLTSVNEHAFFADQIDSEGTVADNAEVVRSLLMRLHERRGKRIVIIGHSKGGLDALAAVAKYRTELSPIVRGIVCLQSPIGGSPVASDLVFGISAIVRFVEFVYRMVGFDIESLKDLTHARRQQFFSKWGRHWPVQAVPVLCFSSKFDKSANVLSACHVSTLLKAPALYIGKLYGHESDGTVTEEDAELPGTMVVRARGDLSHMSTVLPSPKGGIRMKGVEVKVGAWQINKAAISTMLSCTKKNDTIREVSATTDDMHHYEHKTSPNRNLLPRSRSHEEFAVGRSTSYDSGVLGRTQADREQRYHKIKRMSSDVSDEYHLWRTPSQDAASSKPLNPMPTASEEHESTPDEFGPTHQAYGSRPAAAGRGCRGRKKLSRSLTMSVGDVAQEGGGKATGSGMKKGWLSAQAFMMDDEAEVSSVSMGLDRFDENPPAPIKDINPPPEHSQRRWRILTAGYWLRPALGRLAAGF</sequence>
<dbReference type="InterPro" id="IPR012908">
    <property type="entry name" value="PGAP1-ab_dom-like"/>
</dbReference>
<dbReference type="Pfam" id="PF07819">
    <property type="entry name" value="PGAP1"/>
    <property type="match status" value="1"/>
</dbReference>
<keyword evidence="1" id="KW-0813">Transport</keyword>
<feature type="region of interest" description="Disordered" evidence="2">
    <location>
        <begin position="465"/>
        <end position="491"/>
    </location>
</feature>
<evidence type="ECO:0000313" key="5">
    <source>
        <dbReference type="EMBL" id="CAD8974928.1"/>
    </source>
</evidence>
<gene>
    <name evidence="5" type="ORF">HAND00432_LOCUS25930</name>
    <name evidence="4" type="ORF">HAND1043_LOCUS5024</name>
</gene>
<dbReference type="PANTHER" id="PTHR31934:SF5">
    <property type="entry name" value="OS05G0557900 PROTEIN"/>
    <property type="match status" value="1"/>
</dbReference>
<dbReference type="PANTHER" id="PTHR31934">
    <property type="entry name" value="ALPHA/BETA-HYDROLASES SUPERFAMILY PROTEIN"/>
    <property type="match status" value="1"/>
</dbReference>
<proteinExistence type="inferred from homology"/>
<dbReference type="GO" id="GO:0015031">
    <property type="term" value="P:protein transport"/>
    <property type="evidence" value="ECO:0007669"/>
    <property type="project" value="UniProtKB-KW"/>
</dbReference>
<dbReference type="GO" id="GO:0005789">
    <property type="term" value="C:endoplasmic reticulum membrane"/>
    <property type="evidence" value="ECO:0007669"/>
    <property type="project" value="UniProtKB-SubCell"/>
</dbReference>
<feature type="domain" description="GPI inositol-deacylase PGAP1-like alpha/beta" evidence="3">
    <location>
        <begin position="240"/>
        <end position="296"/>
    </location>
</feature>